<keyword evidence="8 16" id="KW-0677">Repeat</keyword>
<feature type="domain" description="EGF-like" evidence="20">
    <location>
        <begin position="527"/>
        <end position="563"/>
    </location>
</feature>
<evidence type="ECO:0000256" key="15">
    <source>
        <dbReference type="PROSITE-ProRule" id="PRU00377"/>
    </source>
</evidence>
<evidence type="ECO:0000256" key="18">
    <source>
        <dbReference type="SAM" id="Phobius"/>
    </source>
</evidence>
<dbReference type="Pfam" id="PF00008">
    <property type="entry name" value="EGF"/>
    <property type="match status" value="5"/>
</dbReference>
<evidence type="ECO:0000256" key="17">
    <source>
        <dbReference type="SAM" id="MobiDB-lite"/>
    </source>
</evidence>
<dbReference type="FunFam" id="2.10.25.10:FF:000173">
    <property type="entry name" value="Neurogenic locus notch protein 2"/>
    <property type="match status" value="1"/>
</dbReference>
<dbReference type="Pfam" id="PF01414">
    <property type="entry name" value="DSL"/>
    <property type="match status" value="1"/>
</dbReference>
<dbReference type="GO" id="GO:0030718">
    <property type="term" value="P:germ-line stem cell population maintenance"/>
    <property type="evidence" value="ECO:0007669"/>
    <property type="project" value="UniProtKB-ARBA"/>
</dbReference>
<feature type="disulfide bond" evidence="15">
    <location>
        <begin position="220"/>
        <end position="229"/>
    </location>
</feature>
<dbReference type="GO" id="GO:0035214">
    <property type="term" value="P:eye-antennal disc development"/>
    <property type="evidence" value="ECO:0007669"/>
    <property type="project" value="UniProtKB-ARBA"/>
</dbReference>
<dbReference type="FunFam" id="2.10.25.10:FF:000064">
    <property type="entry name" value="Delta-like protein"/>
    <property type="match status" value="1"/>
</dbReference>
<evidence type="ECO:0000256" key="8">
    <source>
        <dbReference type="ARBA" id="ARBA00022737"/>
    </source>
</evidence>
<dbReference type="GO" id="GO:0048100">
    <property type="term" value="P:wing disc anterior/posterior pattern formation"/>
    <property type="evidence" value="ECO:0007669"/>
    <property type="project" value="UniProtKB-ARBA"/>
</dbReference>
<feature type="disulfide bond" evidence="14">
    <location>
        <begin position="553"/>
        <end position="562"/>
    </location>
</feature>
<keyword evidence="12 14" id="KW-1015">Disulfide bond</keyword>
<feature type="disulfide bond" evidence="15">
    <location>
        <begin position="187"/>
        <end position="196"/>
    </location>
</feature>
<dbReference type="SMART" id="SM00181">
    <property type="entry name" value="EGF"/>
    <property type="match status" value="10"/>
</dbReference>
<dbReference type="FunFam" id="2.10.25.140:FF:000001">
    <property type="entry name" value="Delta-like protein"/>
    <property type="match status" value="1"/>
</dbReference>
<evidence type="ECO:0000256" key="1">
    <source>
        <dbReference type="ARBA" id="ARBA00004247"/>
    </source>
</evidence>
<comment type="caution">
    <text evidence="14">Lacks conserved residue(s) required for the propagation of feature annotation.</text>
</comment>
<dbReference type="SMART" id="SM00179">
    <property type="entry name" value="EGF_CA"/>
    <property type="match status" value="7"/>
</dbReference>
<dbReference type="GO" id="GO:0060255">
    <property type="term" value="P:regulation of macromolecule metabolic process"/>
    <property type="evidence" value="ECO:0007669"/>
    <property type="project" value="UniProtKB-ARBA"/>
</dbReference>
<feature type="disulfide bond" evidence="14">
    <location>
        <begin position="253"/>
        <end position="262"/>
    </location>
</feature>
<feature type="disulfide bond" evidence="14">
    <location>
        <begin position="364"/>
        <end position="373"/>
    </location>
</feature>
<dbReference type="SUPFAM" id="SSF57196">
    <property type="entry name" value="EGF/Laminin"/>
    <property type="match status" value="4"/>
</dbReference>
<feature type="disulfide bond" evidence="14">
    <location>
        <begin position="345"/>
        <end position="362"/>
    </location>
</feature>
<dbReference type="Gene3D" id="2.10.25.140">
    <property type="match status" value="1"/>
</dbReference>
<evidence type="ECO:0000259" key="21">
    <source>
        <dbReference type="PROSITE" id="PS51051"/>
    </source>
</evidence>
<dbReference type="FunFam" id="2.10.25.10:FF:000565">
    <property type="entry name" value="Predicted protein"/>
    <property type="match status" value="1"/>
</dbReference>
<feature type="non-terminal residue" evidence="22">
    <location>
        <position position="1"/>
    </location>
</feature>
<dbReference type="GO" id="GO:0016324">
    <property type="term" value="C:apical plasma membrane"/>
    <property type="evidence" value="ECO:0007669"/>
    <property type="project" value="UniProtKB-SubCell"/>
</dbReference>
<feature type="disulfide bond" evidence="14">
    <location>
        <begin position="515"/>
        <end position="524"/>
    </location>
</feature>
<dbReference type="PROSITE" id="PS00022">
    <property type="entry name" value="EGF_1"/>
    <property type="match status" value="9"/>
</dbReference>
<dbReference type="GO" id="GO:0016330">
    <property type="term" value="P:second mitotic wave involved in compound eye morphogenesis"/>
    <property type="evidence" value="ECO:0007669"/>
    <property type="project" value="UniProtKB-ARBA"/>
</dbReference>
<dbReference type="GO" id="GO:0051093">
    <property type="term" value="P:negative regulation of developmental process"/>
    <property type="evidence" value="ECO:0007669"/>
    <property type="project" value="UniProtKB-ARBA"/>
</dbReference>
<feature type="domain" description="DSL" evidence="21">
    <location>
        <begin position="185"/>
        <end position="229"/>
    </location>
</feature>
<feature type="region of interest" description="Disordered" evidence="17">
    <location>
        <begin position="629"/>
        <end position="661"/>
    </location>
</feature>
<feature type="compositionally biased region" description="Basic and acidic residues" evidence="17">
    <location>
        <begin position="629"/>
        <end position="639"/>
    </location>
</feature>
<dbReference type="GO" id="GO:0048018">
    <property type="term" value="F:receptor ligand activity"/>
    <property type="evidence" value="ECO:0007669"/>
    <property type="project" value="UniProtKB-ARBA"/>
</dbReference>
<feature type="domain" description="EGF-like" evidence="20">
    <location>
        <begin position="451"/>
        <end position="487"/>
    </location>
</feature>
<keyword evidence="11 16" id="KW-0472">Membrane</keyword>
<dbReference type="FunFam" id="2.10.25.10:FF:000230">
    <property type="entry name" value="Delta-like protein"/>
    <property type="match status" value="1"/>
</dbReference>
<dbReference type="FunFam" id="2.10.25.10:FF:000066">
    <property type="entry name" value="FAT atypical cadherin 4"/>
    <property type="match status" value="1"/>
</dbReference>
<comment type="caution">
    <text evidence="22">The sequence shown here is derived from an EMBL/GenBank/DDBJ whole genome shotgun (WGS) entry which is preliminary data.</text>
</comment>
<feature type="disulfide bond" evidence="14">
    <location>
        <begin position="380"/>
        <end position="390"/>
    </location>
</feature>
<keyword evidence="9" id="KW-0221">Differentiation</keyword>
<evidence type="ECO:0000256" key="12">
    <source>
        <dbReference type="ARBA" id="ARBA00023157"/>
    </source>
</evidence>
<dbReference type="GO" id="GO:0043208">
    <property type="term" value="F:glycosphingolipid binding"/>
    <property type="evidence" value="ECO:0007669"/>
    <property type="project" value="UniProtKB-ARBA"/>
</dbReference>
<dbReference type="SUPFAM" id="SSF57184">
    <property type="entry name" value="Growth factor receptor domain"/>
    <property type="match status" value="1"/>
</dbReference>
<keyword evidence="10 16" id="KW-1133">Transmembrane helix</keyword>
<organism evidence="22 23">
    <name type="scientific">Pseudolycoriella hygida</name>
    <dbReference type="NCBI Taxonomy" id="35572"/>
    <lineage>
        <taxon>Eukaryota</taxon>
        <taxon>Metazoa</taxon>
        <taxon>Ecdysozoa</taxon>
        <taxon>Arthropoda</taxon>
        <taxon>Hexapoda</taxon>
        <taxon>Insecta</taxon>
        <taxon>Pterygota</taxon>
        <taxon>Neoptera</taxon>
        <taxon>Endopterygota</taxon>
        <taxon>Diptera</taxon>
        <taxon>Nematocera</taxon>
        <taxon>Sciaroidea</taxon>
        <taxon>Sciaridae</taxon>
        <taxon>Pseudolycoriella</taxon>
    </lineage>
</organism>
<evidence type="ECO:0000256" key="6">
    <source>
        <dbReference type="ARBA" id="ARBA00022692"/>
    </source>
</evidence>
<dbReference type="GO" id="GO:0007219">
    <property type="term" value="P:Notch signaling pathway"/>
    <property type="evidence" value="ECO:0007669"/>
    <property type="project" value="InterPro"/>
</dbReference>
<dbReference type="GO" id="GO:0080090">
    <property type="term" value="P:regulation of primary metabolic process"/>
    <property type="evidence" value="ECO:0007669"/>
    <property type="project" value="UniProtKB-ARBA"/>
</dbReference>
<dbReference type="CDD" id="cd00054">
    <property type="entry name" value="EGF_CA"/>
    <property type="match status" value="7"/>
</dbReference>
<evidence type="ECO:0000256" key="9">
    <source>
        <dbReference type="ARBA" id="ARBA00022782"/>
    </source>
</evidence>
<evidence type="ECO:0000313" key="22">
    <source>
        <dbReference type="EMBL" id="KAJ6635383.1"/>
    </source>
</evidence>
<dbReference type="AlphaFoldDB" id="A0A9Q0RWZ8"/>
<accession>A0A9Q0RWZ8</accession>
<feature type="disulfide bond" evidence="15">
    <location>
        <begin position="200"/>
        <end position="212"/>
    </location>
</feature>
<keyword evidence="13" id="KW-0325">Glycoprotein</keyword>
<dbReference type="InterPro" id="IPR051830">
    <property type="entry name" value="NOTCH_homolog"/>
</dbReference>
<keyword evidence="7 16" id="KW-0732">Signal</keyword>
<dbReference type="SMART" id="SM00051">
    <property type="entry name" value="DSL"/>
    <property type="match status" value="1"/>
</dbReference>
<dbReference type="GO" id="GO:0046331">
    <property type="term" value="P:lateral inhibition"/>
    <property type="evidence" value="ECO:0007669"/>
    <property type="project" value="UniProtKB-ARBA"/>
</dbReference>
<dbReference type="GO" id="GO:0045179">
    <property type="term" value="C:apical cortex"/>
    <property type="evidence" value="ECO:0007669"/>
    <property type="project" value="UniProtKB-ARBA"/>
</dbReference>
<feature type="transmembrane region" description="Helical" evidence="18">
    <location>
        <begin position="596"/>
        <end position="620"/>
    </location>
</feature>
<feature type="domain" description="EGF-like" evidence="20">
    <location>
        <begin position="489"/>
        <end position="525"/>
    </location>
</feature>
<dbReference type="PROSITE" id="PS51051">
    <property type="entry name" value="DSL"/>
    <property type="match status" value="1"/>
</dbReference>
<dbReference type="Gene3D" id="2.10.25.10">
    <property type="entry name" value="Laminin"/>
    <property type="match status" value="8"/>
</dbReference>
<feature type="domain" description="EGF-like" evidence="20">
    <location>
        <begin position="336"/>
        <end position="374"/>
    </location>
</feature>
<dbReference type="Pfam" id="PF07657">
    <property type="entry name" value="MNNL"/>
    <property type="match status" value="1"/>
</dbReference>
<feature type="disulfide bond" evidence="14">
    <location>
        <begin position="477"/>
        <end position="486"/>
    </location>
</feature>
<feature type="signal peptide" evidence="19">
    <location>
        <begin position="1"/>
        <end position="23"/>
    </location>
</feature>
<dbReference type="FunFam" id="2.10.25.10:FF:000018">
    <property type="entry name" value="Delta-like 1"/>
    <property type="match status" value="1"/>
</dbReference>
<dbReference type="InterPro" id="IPR018097">
    <property type="entry name" value="EGF_Ca-bd_CS"/>
</dbReference>
<feature type="disulfide bond" evidence="14">
    <location>
        <begin position="324"/>
        <end position="333"/>
    </location>
</feature>
<evidence type="ECO:0000313" key="23">
    <source>
        <dbReference type="Proteomes" id="UP001151699"/>
    </source>
</evidence>
<keyword evidence="5" id="KW-0597">Phosphoprotein</keyword>
<keyword evidence="4 14" id="KW-0245">EGF-like domain</keyword>
<dbReference type="PROSITE" id="PS00010">
    <property type="entry name" value="ASX_HYDROXYL"/>
    <property type="match status" value="4"/>
</dbReference>
<dbReference type="GO" id="GO:0005509">
    <property type="term" value="F:calcium ion binding"/>
    <property type="evidence" value="ECO:0007669"/>
    <property type="project" value="InterPro"/>
</dbReference>
<feature type="disulfide bond" evidence="14">
    <location>
        <begin position="439"/>
        <end position="448"/>
    </location>
</feature>
<dbReference type="InterPro" id="IPR013032">
    <property type="entry name" value="EGF-like_CS"/>
</dbReference>
<feature type="domain" description="EGF-like" evidence="20">
    <location>
        <begin position="230"/>
        <end position="263"/>
    </location>
</feature>
<protein>
    <recommendedName>
        <fullName evidence="16">Delta-like protein</fullName>
    </recommendedName>
</protein>
<name>A0A9Q0RWZ8_9DIPT</name>
<sequence length="787" mass="86665">MNRIIWAICSFTILLTVPMPTQGSGLFELRLNKFINNFGKDNLGMCCSGLTDDTGKCLGACNTRFRACLMHYQAKIDEKSKCTFGDVVTPVLGQNNVDLTAQNTQQLGFVNPIRFPFDFAWPGTFTLIIEAWHKPNETTSRSPDVLIYRSSIQRVLAVSSEWTEDTTELSAQSTIQYAFRYAFRVTCDAHYYGDRCANLCRPREDGFGHYTCSPTGERICLSGWEGDYCDKARCLPGCDEQHGHCTNPNECICHTGWKGALCDECEPYPGCVHGTCQTKWECNCNEGWGGLFCNQDLNYCTNHRPCQNNGTCFNTGQGSYTCQCLPGFRGQDCEIKISECKYTPCLNGGVCFEEMSNRSYRCECRKGWKGPHCEERTLTCSDKPCLHGNCKDTKLGFKCQCPNGYSGTNCELQIDECTPNPCENHGICTGRDGSFQCTCPSGFAGKRCEENIDDCQGNPCVNGGTCVDLINQFRCQCVPGYIGTNCAEKVDLCLTKPCANGGSCINLDNDYRCVCRPGFTGKDCSIDIDECLSRPCQNGGTCVNRVNSYQCVCPGGYRGVDCVDEANSDNYDATLISTTHHEAHSGRSEDLSSTQIVVIVISSIAVPFVAFVAAVCVLCIKARRKNAKEKDDAEARKQNEQNASANLHHGNSMLSSKRSASTGLTFDSGNTNIIKNTWDKGVNNMSTSTSVDDCCYATSNYSDTMSECCAQQIAPLQRARSQKQLNTDPSLMHRASVLPKEYLFDNKRISVVSGALNGSAISGDSSFCSSQRWSSTQRDCGLYNPHM</sequence>
<evidence type="ECO:0000256" key="16">
    <source>
        <dbReference type="RuleBase" id="RU280815"/>
    </source>
</evidence>
<keyword evidence="6 16" id="KW-0812">Transmembrane</keyword>
<feature type="compositionally biased region" description="Polar residues" evidence="17">
    <location>
        <begin position="652"/>
        <end position="661"/>
    </location>
</feature>
<comment type="function">
    <text evidence="16">Putative Notch ligand involved in the mediation of Notch signaling.</text>
</comment>
<dbReference type="GO" id="GO:0009967">
    <property type="term" value="P:positive regulation of signal transduction"/>
    <property type="evidence" value="ECO:0007669"/>
    <property type="project" value="UniProtKB-ARBA"/>
</dbReference>
<dbReference type="PROSITE" id="PS50026">
    <property type="entry name" value="EGF_3"/>
    <property type="match status" value="8"/>
</dbReference>
<keyword evidence="3" id="KW-1003">Cell membrane</keyword>
<evidence type="ECO:0000256" key="11">
    <source>
        <dbReference type="ARBA" id="ARBA00023136"/>
    </source>
</evidence>
<evidence type="ECO:0000256" key="13">
    <source>
        <dbReference type="ARBA" id="ARBA00023180"/>
    </source>
</evidence>
<feature type="disulfide bond" evidence="14">
    <location>
        <begin position="401"/>
        <end position="410"/>
    </location>
</feature>
<evidence type="ECO:0000256" key="2">
    <source>
        <dbReference type="ARBA" id="ARBA00022473"/>
    </source>
</evidence>
<reference evidence="22" key="1">
    <citation type="submission" date="2022-07" db="EMBL/GenBank/DDBJ databases">
        <authorList>
            <person name="Trinca V."/>
            <person name="Uliana J.V.C."/>
            <person name="Torres T.T."/>
            <person name="Ward R.J."/>
            <person name="Monesi N."/>
        </authorList>
    </citation>
    <scope>NUCLEOTIDE SEQUENCE</scope>
    <source>
        <strain evidence="22">HSMRA1968</strain>
        <tissue evidence="22">Whole embryos</tissue>
    </source>
</reference>
<dbReference type="GO" id="GO:0048666">
    <property type="term" value="P:neuron development"/>
    <property type="evidence" value="ECO:0007669"/>
    <property type="project" value="UniProtKB-ARBA"/>
</dbReference>
<evidence type="ECO:0000256" key="19">
    <source>
        <dbReference type="SAM" id="SignalP"/>
    </source>
</evidence>
<evidence type="ECO:0000256" key="4">
    <source>
        <dbReference type="ARBA" id="ARBA00022536"/>
    </source>
</evidence>
<dbReference type="GO" id="GO:0000902">
    <property type="term" value="P:cell morphogenesis"/>
    <property type="evidence" value="ECO:0007669"/>
    <property type="project" value="UniProtKB-ARBA"/>
</dbReference>
<dbReference type="InterPro" id="IPR009030">
    <property type="entry name" value="Growth_fac_rcpt_cys_sf"/>
</dbReference>
<dbReference type="InterPro" id="IPR011651">
    <property type="entry name" value="Notch_ligand_N"/>
</dbReference>
<dbReference type="PANTHER" id="PTHR24033:SF151">
    <property type="entry name" value="NOTCH 2"/>
    <property type="match status" value="1"/>
</dbReference>
<dbReference type="GO" id="GO:0008587">
    <property type="term" value="P:imaginal disc-derived wing margin morphogenesis"/>
    <property type="evidence" value="ECO:0007669"/>
    <property type="project" value="UniProtKB-ARBA"/>
</dbReference>
<dbReference type="InterPro" id="IPR001881">
    <property type="entry name" value="EGF-like_Ca-bd_dom"/>
</dbReference>
<dbReference type="GO" id="GO:0008593">
    <property type="term" value="P:regulation of Notch signaling pathway"/>
    <property type="evidence" value="ECO:0007669"/>
    <property type="project" value="UniProtKB-ARBA"/>
</dbReference>
<dbReference type="GO" id="GO:0036011">
    <property type="term" value="P:imaginal disc-derived leg segmentation"/>
    <property type="evidence" value="ECO:0007669"/>
    <property type="project" value="UniProtKB-ARBA"/>
</dbReference>
<dbReference type="InterPro" id="IPR001774">
    <property type="entry name" value="DSL"/>
</dbReference>
<dbReference type="PROSITE" id="PS01186">
    <property type="entry name" value="EGF_2"/>
    <property type="match status" value="8"/>
</dbReference>
<keyword evidence="2 16" id="KW-0217">Developmental protein</keyword>
<evidence type="ECO:0000259" key="20">
    <source>
        <dbReference type="PROSITE" id="PS50026"/>
    </source>
</evidence>
<feature type="chain" id="PRO_5040291541" description="Delta-like protein" evidence="19">
    <location>
        <begin position="24"/>
        <end position="787"/>
    </location>
</feature>
<dbReference type="FunFam" id="2.10.25.10:FF:000575">
    <property type="entry name" value="Crumbs, isoform C"/>
    <property type="match status" value="1"/>
</dbReference>
<dbReference type="Pfam" id="PF21700">
    <property type="entry name" value="EGF_DL_JAG"/>
    <property type="match status" value="1"/>
</dbReference>
<dbReference type="GO" id="GO:0009986">
    <property type="term" value="C:cell surface"/>
    <property type="evidence" value="ECO:0007669"/>
    <property type="project" value="UniProtKB-ARBA"/>
</dbReference>
<dbReference type="GO" id="GO:0051241">
    <property type="term" value="P:negative regulation of multicellular organismal process"/>
    <property type="evidence" value="ECO:0007669"/>
    <property type="project" value="UniProtKB-ARBA"/>
</dbReference>
<feature type="domain" description="EGF-like" evidence="20">
    <location>
        <begin position="413"/>
        <end position="449"/>
    </location>
</feature>
<proteinExistence type="predicted"/>
<evidence type="ECO:0000256" key="3">
    <source>
        <dbReference type="ARBA" id="ARBA00022475"/>
    </source>
</evidence>
<comment type="subcellular location">
    <subcellularLocation>
        <location evidence="1">Apical cell membrane</location>
        <topology evidence="1">Single-pass type I membrane protein</topology>
    </subcellularLocation>
    <subcellularLocation>
        <location evidence="16">Membrane</location>
        <topology evidence="16">Single-pass type I membrane protein</topology>
    </subcellularLocation>
</comment>
<dbReference type="InterPro" id="IPR000152">
    <property type="entry name" value="EGF-type_Asp/Asn_hydroxyl_site"/>
</dbReference>
<dbReference type="Pfam" id="PF12661">
    <property type="entry name" value="hEGF"/>
    <property type="match status" value="2"/>
</dbReference>
<evidence type="ECO:0000256" key="10">
    <source>
        <dbReference type="ARBA" id="ARBA00022989"/>
    </source>
</evidence>
<feature type="domain" description="EGF-like" evidence="20">
    <location>
        <begin position="376"/>
        <end position="411"/>
    </location>
</feature>
<dbReference type="PANTHER" id="PTHR24033">
    <property type="entry name" value="EGF-LIKE DOMAIN-CONTAINING PROTEIN"/>
    <property type="match status" value="1"/>
</dbReference>
<dbReference type="GO" id="GO:0042063">
    <property type="term" value="P:gliogenesis"/>
    <property type="evidence" value="ECO:0007669"/>
    <property type="project" value="UniProtKB-ARBA"/>
</dbReference>
<dbReference type="EMBL" id="WJQU01000004">
    <property type="protein sequence ID" value="KAJ6635383.1"/>
    <property type="molecule type" value="Genomic_DNA"/>
</dbReference>
<dbReference type="OrthoDB" id="283575at2759"/>
<evidence type="ECO:0000256" key="5">
    <source>
        <dbReference type="ARBA" id="ARBA00022553"/>
    </source>
</evidence>
<dbReference type="Proteomes" id="UP001151699">
    <property type="component" value="Chromosome C"/>
</dbReference>
<keyword evidence="23" id="KW-1185">Reference proteome</keyword>
<dbReference type="Gene3D" id="2.60.40.3510">
    <property type="match status" value="1"/>
</dbReference>
<evidence type="ECO:0000256" key="14">
    <source>
        <dbReference type="PROSITE-ProRule" id="PRU00076"/>
    </source>
</evidence>
<dbReference type="PROSITE" id="PS01187">
    <property type="entry name" value="EGF_CA"/>
    <property type="match status" value="2"/>
</dbReference>
<feature type="domain" description="EGF-like" evidence="20">
    <location>
        <begin position="296"/>
        <end position="334"/>
    </location>
</feature>
<dbReference type="InterPro" id="IPR000742">
    <property type="entry name" value="EGF"/>
</dbReference>
<evidence type="ECO:0000256" key="7">
    <source>
        <dbReference type="ARBA" id="ARBA00022729"/>
    </source>
</evidence>
<gene>
    <name evidence="22" type="primary">Dl</name>
    <name evidence="22" type="ORF">Bhyg_13968</name>
</gene>